<feature type="transmembrane region" description="Helical" evidence="13">
    <location>
        <begin position="35"/>
        <end position="54"/>
    </location>
</feature>
<sequence>MFVIIGYVVIIGALLGGFIASGGHVGVLVQPFEVLIILGAAFGAFICGNSIDIVKGAIKGATATLGNSPYNKEFYMELLLSFNALTNKIRKEGLLSLEDIIDEPQIDTIFLPKVLKDHHLMEFIRDNLRLMLTGVEVMALEELTDQVLETHHEDGHAPIKAVQGVGDGLPAFGIVAAVLGVVHTMESVGIPPAELGKLIAAALVGTFLGILMAYGFVMPVASVMQQRFEAGSNAYKCVQKGLLCTAKGMSPTMTVEYMRAMITSGMRPDFFELEAQIKARK</sequence>
<keyword evidence="12 13" id="KW-0472">Membrane</keyword>
<keyword evidence="17" id="KW-1185">Reference proteome</keyword>
<keyword evidence="16" id="KW-0969">Cilium</keyword>
<feature type="transmembrane region" description="Helical" evidence="13">
    <location>
        <begin position="7"/>
        <end position="29"/>
    </location>
</feature>
<keyword evidence="5" id="KW-0145">Chemotaxis</keyword>
<evidence type="ECO:0000256" key="1">
    <source>
        <dbReference type="ARBA" id="ARBA00004429"/>
    </source>
</evidence>
<feature type="transmembrane region" description="Helical" evidence="13">
    <location>
        <begin position="168"/>
        <end position="186"/>
    </location>
</feature>
<evidence type="ECO:0000256" key="10">
    <source>
        <dbReference type="ARBA" id="ARBA00022989"/>
    </source>
</evidence>
<keyword evidence="11" id="KW-0406">Ion transport</keyword>
<evidence type="ECO:0000256" key="3">
    <source>
        <dbReference type="ARBA" id="ARBA00022448"/>
    </source>
</evidence>
<dbReference type="PATRIC" id="fig|1632867.3.peg.3627"/>
<dbReference type="PANTHER" id="PTHR30433:SF4">
    <property type="entry name" value="MOTILITY PROTEIN A"/>
    <property type="match status" value="1"/>
</dbReference>
<evidence type="ECO:0000259" key="14">
    <source>
        <dbReference type="Pfam" id="PF01618"/>
    </source>
</evidence>
<evidence type="ECO:0000256" key="6">
    <source>
        <dbReference type="ARBA" id="ARBA00022519"/>
    </source>
</evidence>
<keyword evidence="9" id="KW-0375">Hydrogen ion transport</keyword>
<keyword evidence="16" id="KW-0966">Cell projection</keyword>
<dbReference type="PANTHER" id="PTHR30433">
    <property type="entry name" value="CHEMOTAXIS PROTEIN MOTA"/>
    <property type="match status" value="1"/>
</dbReference>
<evidence type="ECO:0000256" key="4">
    <source>
        <dbReference type="ARBA" id="ARBA00022475"/>
    </source>
</evidence>
<evidence type="ECO:0000259" key="15">
    <source>
        <dbReference type="Pfam" id="PF20560"/>
    </source>
</evidence>
<dbReference type="GO" id="GO:1902600">
    <property type="term" value="P:proton transmembrane transport"/>
    <property type="evidence" value="ECO:0007669"/>
    <property type="project" value="UniProtKB-KW"/>
</dbReference>
<evidence type="ECO:0000256" key="9">
    <source>
        <dbReference type="ARBA" id="ARBA00022781"/>
    </source>
</evidence>
<reference evidence="16 17" key="2">
    <citation type="journal article" date="2016" name="Microb. Ecol.">
        <title>Genome Characteristics of a Novel Type I Methanotroph (Sn10-6) Isolated from a Flooded Indian Rice Field.</title>
        <authorList>
            <person name="Rahalkar M.C."/>
            <person name="Pandit P.S."/>
            <person name="Dhakephalkar P.K."/>
            <person name="Pore S."/>
            <person name="Arora P."/>
            <person name="Kapse N."/>
        </authorList>
    </citation>
    <scope>NUCLEOTIDE SEQUENCE [LARGE SCALE GENOMIC DNA]</scope>
    <source>
        <strain evidence="16 17">Sn10-6</strain>
    </source>
</reference>
<reference evidence="17" key="1">
    <citation type="submission" date="2015-03" db="EMBL/GenBank/DDBJ databases">
        <title>Draft genome sequence of a novel methanotroph (Sn10-6) isolated from flooded ricefield rhizosphere in India.</title>
        <authorList>
            <person name="Pandit P.S."/>
            <person name="Pore S.D."/>
            <person name="Arora P."/>
            <person name="Kapse N.G."/>
            <person name="Dhakephalkar P.K."/>
            <person name="Rahalkar M.C."/>
        </authorList>
    </citation>
    <scope>NUCLEOTIDE SEQUENCE [LARGE SCALE GENOMIC DNA]</scope>
    <source>
        <strain evidence="17">Sn10-6</strain>
    </source>
</reference>
<keyword evidence="8" id="KW-0283">Flagellar rotation</keyword>
<name>A0A0F3IE92_9GAMM</name>
<evidence type="ECO:0000256" key="12">
    <source>
        <dbReference type="ARBA" id="ARBA00023136"/>
    </source>
</evidence>
<evidence type="ECO:0000256" key="13">
    <source>
        <dbReference type="SAM" id="Phobius"/>
    </source>
</evidence>
<dbReference type="InterPro" id="IPR022522">
    <property type="entry name" value="Flagellar_motor_stator_MotA"/>
</dbReference>
<evidence type="ECO:0000256" key="8">
    <source>
        <dbReference type="ARBA" id="ARBA00022779"/>
    </source>
</evidence>
<evidence type="ECO:0000256" key="5">
    <source>
        <dbReference type="ARBA" id="ARBA00022500"/>
    </source>
</evidence>
<dbReference type="Proteomes" id="UP000033684">
    <property type="component" value="Unassembled WGS sequence"/>
</dbReference>
<keyword evidence="3" id="KW-0813">Transport</keyword>
<dbReference type="InterPro" id="IPR002898">
    <property type="entry name" value="MotA_ExbB_proton_chnl"/>
</dbReference>
<evidence type="ECO:0000256" key="7">
    <source>
        <dbReference type="ARBA" id="ARBA00022692"/>
    </source>
</evidence>
<keyword evidence="6" id="KW-0997">Cell inner membrane</keyword>
<accession>A0A0F3IE92</accession>
<dbReference type="InterPro" id="IPR046786">
    <property type="entry name" value="MotA_N"/>
</dbReference>
<dbReference type="InterPro" id="IPR047055">
    <property type="entry name" value="MotA-like"/>
</dbReference>
<comment type="caution">
    <text evidence="16">The sequence shown here is derived from an EMBL/GenBank/DDBJ whole genome shotgun (WGS) entry which is preliminary data.</text>
</comment>
<dbReference type="AlphaFoldDB" id="A0A0F3IE92"/>
<dbReference type="RefSeq" id="WP_045780660.1">
    <property type="nucleotide sequence ID" value="NZ_LAJX01000298.1"/>
</dbReference>
<keyword evidence="7 13" id="KW-0812">Transmembrane</keyword>
<feature type="domain" description="MotA/TolQ/ExbB proton channel" evidence="14">
    <location>
        <begin position="119"/>
        <end position="231"/>
    </location>
</feature>
<dbReference type="Pfam" id="PF20560">
    <property type="entry name" value="MotA_N"/>
    <property type="match status" value="1"/>
</dbReference>
<evidence type="ECO:0000313" key="17">
    <source>
        <dbReference type="Proteomes" id="UP000033684"/>
    </source>
</evidence>
<gene>
    <name evidence="16" type="ORF">VZ94_20515</name>
</gene>
<dbReference type="Pfam" id="PF01618">
    <property type="entry name" value="MotA_ExbB"/>
    <property type="match status" value="1"/>
</dbReference>
<keyword evidence="16" id="KW-0282">Flagellum</keyword>
<dbReference type="OrthoDB" id="9782603at2"/>
<dbReference type="GO" id="GO:0005886">
    <property type="term" value="C:plasma membrane"/>
    <property type="evidence" value="ECO:0007669"/>
    <property type="project" value="UniProtKB-SubCell"/>
</dbReference>
<feature type="domain" description="Motility protein A N-terminal" evidence="15">
    <location>
        <begin position="4"/>
        <end position="93"/>
    </location>
</feature>
<dbReference type="EMBL" id="LAJX01000298">
    <property type="protein sequence ID" value="KJV05115.1"/>
    <property type="molecule type" value="Genomic_DNA"/>
</dbReference>
<keyword evidence="4" id="KW-1003">Cell membrane</keyword>
<protein>
    <submittedName>
        <fullName evidence="16">Flagellar motor protein MotA</fullName>
    </submittedName>
</protein>
<comment type="subcellular location">
    <subcellularLocation>
        <location evidence="1">Cell inner membrane</location>
        <topology evidence="1">Multi-pass membrane protein</topology>
    </subcellularLocation>
</comment>
<dbReference type="GO" id="GO:0006935">
    <property type="term" value="P:chemotaxis"/>
    <property type="evidence" value="ECO:0007669"/>
    <property type="project" value="UniProtKB-KW"/>
</dbReference>
<dbReference type="PROSITE" id="PS01307">
    <property type="entry name" value="MOTA"/>
    <property type="match status" value="1"/>
</dbReference>
<proteinExistence type="inferred from homology"/>
<evidence type="ECO:0000256" key="2">
    <source>
        <dbReference type="ARBA" id="ARBA00008038"/>
    </source>
</evidence>
<feature type="transmembrane region" description="Helical" evidence="13">
    <location>
        <begin position="198"/>
        <end position="217"/>
    </location>
</feature>
<keyword evidence="10 13" id="KW-1133">Transmembrane helix</keyword>
<organism evidence="16 17">
    <name type="scientific">Methylocucumis oryzae</name>
    <dbReference type="NCBI Taxonomy" id="1632867"/>
    <lineage>
        <taxon>Bacteria</taxon>
        <taxon>Pseudomonadati</taxon>
        <taxon>Pseudomonadota</taxon>
        <taxon>Gammaproteobacteria</taxon>
        <taxon>Methylococcales</taxon>
        <taxon>Methylococcaceae</taxon>
        <taxon>Methylocucumis</taxon>
    </lineage>
</organism>
<dbReference type="GO" id="GO:0071978">
    <property type="term" value="P:bacterial-type flagellum-dependent swarming motility"/>
    <property type="evidence" value="ECO:0007669"/>
    <property type="project" value="InterPro"/>
</dbReference>
<dbReference type="InterPro" id="IPR000540">
    <property type="entry name" value="Flag_MotA_CS"/>
</dbReference>
<evidence type="ECO:0000313" key="16">
    <source>
        <dbReference type="EMBL" id="KJV05115.1"/>
    </source>
</evidence>
<dbReference type="NCBIfam" id="TIGR03818">
    <property type="entry name" value="MotA1"/>
    <property type="match status" value="1"/>
</dbReference>
<comment type="similarity">
    <text evidence="2">Belongs to the MotA family.</text>
</comment>
<evidence type="ECO:0000256" key="11">
    <source>
        <dbReference type="ARBA" id="ARBA00023065"/>
    </source>
</evidence>